<dbReference type="EMBL" id="JASVYU010000044">
    <property type="protein sequence ID" value="MDN0288978.1"/>
    <property type="molecule type" value="Genomic_DNA"/>
</dbReference>
<dbReference type="RefSeq" id="WP_051634046.1">
    <property type="nucleotide sequence ID" value="NZ_CP044334.1"/>
</dbReference>
<proteinExistence type="predicted"/>
<organism evidence="1">
    <name type="scientific">Xanthomonas arboricola pv. pruni</name>
    <dbReference type="NCBI Taxonomy" id="69929"/>
    <lineage>
        <taxon>Bacteria</taxon>
        <taxon>Pseudomonadati</taxon>
        <taxon>Pseudomonadota</taxon>
        <taxon>Gammaproteobacteria</taxon>
        <taxon>Lysobacterales</taxon>
        <taxon>Lysobacteraceae</taxon>
        <taxon>Xanthomonas</taxon>
    </lineage>
</organism>
<evidence type="ECO:0000313" key="1">
    <source>
        <dbReference type="EMBL" id="MDN0288978.1"/>
    </source>
</evidence>
<accession>A0AAQ0W6B3</accession>
<name>A0AAQ0W6B3_9XANT</name>
<comment type="caution">
    <text evidence="1">The sequence shown here is derived from an EMBL/GenBank/DDBJ whole genome shotgun (WGS) entry which is preliminary data.</text>
</comment>
<gene>
    <name evidence="1" type="ORF">QSH54_20625</name>
</gene>
<dbReference type="AlphaFoldDB" id="A0AAQ0W6B3"/>
<reference evidence="1" key="1">
    <citation type="submission" date="2023-06" db="EMBL/GenBank/DDBJ databases">
        <title>Genome sequences of Xanthomonas arboricola from Serbia and Montenegro.</title>
        <authorList>
            <person name="Ilicic R."/>
            <person name="Jelusic A."/>
            <person name="Harrison J."/>
            <person name="Greer S."/>
            <person name="Grant M."/>
            <person name="Vicente J."/>
            <person name="Popovic Milovanovic T."/>
            <person name="Studholme D.J."/>
        </authorList>
    </citation>
    <scope>NUCLEOTIDE SEQUENCE</scope>
    <source>
        <strain evidence="1">Xp320</strain>
    </source>
</reference>
<sequence length="734" mass="80194">MSKAFSYLVRGICIRSGIDAEVLCVFIDGRAQLTSNDLFDELKLALKNLLTLPDAVMVISGQSGTDQLLNHWREDSNEREQFMARGERGDLPFVKDLQFACWKNDGQLVVLKQGAGRHAFEWEPSLIMEAGLAELMQRNPVVQWSPGGHAFRHPSGTVNKVFAQARELASTEVELAFVARSLVNALPLLRDPALGIVFIDSMGIYSIVKEAMDFVGAKVRIESFHSYTELSKLSPPTVPHALIISASTTGGMAKRLISANGFSSEVVLTLVDRSRSADRGRVLIALDDIASFDQSRMSDGTETQIELIGEHFTYRSKPPRGVTISKRHEPKPLHDYLKCLGDSTGVVLNKAPSGKASPHLISFDGTSVAVLVEVGKWLIEQAQWRIPASIDTIIFVDDNGSEILGKRLSEALCEAKGVAGPLALIAADALNAAVLANSKGVAVVQAVAGDGGKLREVSRDLREYAPKLPRHFLIGLGVSRSAEAWERLRQFLERSAKPNLPYGFSTWISLPIGAEPDASVWKRYSELGAKLQTAPFDAKPSERALIEASIKLASDALDKSYQSFLSATTGKPLELTEGFVFFPKNLKPESASTVTVFLTIASVMQQARDTDDQSLKLKATGYESVVLDPENFHRFNDSILQACFLRAAFPSELDYSSSPELSGLMAEFLAKLFSRHEHPYGEAAPEFAVALLSGRMRLVQNDLDTVTKSAVERLIHLGNPSSLLGFLFLIGKLP</sequence>
<protein>
    <submittedName>
        <fullName evidence="1">Uncharacterized protein</fullName>
    </submittedName>
</protein>